<proteinExistence type="predicted"/>
<reference evidence="2 3" key="1">
    <citation type="journal article" date="2006" name="Int. J. Syst. Evol. Microbiol.">
        <title>Dyella yeojuensis sp. nov., isolated from greenhouse soil in Korea.</title>
        <authorList>
            <person name="Kim B.Y."/>
            <person name="Weon H.Y."/>
            <person name="Lee K.H."/>
            <person name="Seok S.J."/>
            <person name="Kwon S.W."/>
            <person name="Go S.J."/>
            <person name="Stackebrandt E."/>
        </authorList>
    </citation>
    <scope>NUCLEOTIDE SEQUENCE [LARGE SCALE GENOMIC DNA]</scope>
    <source>
        <strain evidence="2 3">DSM 17673</strain>
    </source>
</reference>
<dbReference type="Gene3D" id="2.60.40.1180">
    <property type="entry name" value="Golgi alpha-mannosidase II"/>
    <property type="match status" value="1"/>
</dbReference>
<dbReference type="PANTHER" id="PTHR10357">
    <property type="entry name" value="ALPHA-AMYLASE FAMILY MEMBER"/>
    <property type="match status" value="1"/>
</dbReference>
<dbReference type="InterPro" id="IPR045857">
    <property type="entry name" value="O16G_dom_2"/>
</dbReference>
<comment type="caution">
    <text evidence="2">The sequence shown here is derived from an EMBL/GenBank/DDBJ whole genome shotgun (WGS) entry which is preliminary data.</text>
</comment>
<dbReference type="InterPro" id="IPR006047">
    <property type="entry name" value="GH13_cat_dom"/>
</dbReference>
<dbReference type="EMBL" id="JAAQTL010000002">
    <property type="protein sequence ID" value="NID17212.1"/>
    <property type="molecule type" value="Genomic_DNA"/>
</dbReference>
<dbReference type="SMART" id="SM00642">
    <property type="entry name" value="Aamy"/>
    <property type="match status" value="1"/>
</dbReference>
<accession>A0A7X5QXE9</accession>
<feature type="domain" description="Glycosyl hydrolase family 13 catalytic" evidence="1">
    <location>
        <begin position="14"/>
        <end position="415"/>
    </location>
</feature>
<evidence type="ECO:0000313" key="3">
    <source>
        <dbReference type="Proteomes" id="UP000518878"/>
    </source>
</evidence>
<gene>
    <name evidence="2" type="ORF">HBF32_17170</name>
</gene>
<evidence type="ECO:0000259" key="1">
    <source>
        <dbReference type="SMART" id="SM00642"/>
    </source>
</evidence>
<dbReference type="GO" id="GO:0005975">
    <property type="term" value="P:carbohydrate metabolic process"/>
    <property type="evidence" value="ECO:0007669"/>
    <property type="project" value="InterPro"/>
</dbReference>
<dbReference type="Gene3D" id="3.90.400.10">
    <property type="entry name" value="Oligo-1,6-glucosidase, Domain 2"/>
    <property type="match status" value="1"/>
</dbReference>
<dbReference type="InterPro" id="IPR054049">
    <property type="entry name" value="SupH-like_C"/>
</dbReference>
<dbReference type="CDD" id="cd11334">
    <property type="entry name" value="AmyAc_TreS"/>
    <property type="match status" value="1"/>
</dbReference>
<dbReference type="InterPro" id="IPR017853">
    <property type="entry name" value="GH"/>
</dbReference>
<dbReference type="Pfam" id="PF00128">
    <property type="entry name" value="Alpha-amylase"/>
    <property type="match status" value="2"/>
</dbReference>
<name>A0A7X5QXE9_9GAMM</name>
<dbReference type="InterPro" id="IPR013780">
    <property type="entry name" value="Glyco_hydro_b"/>
</dbReference>
<evidence type="ECO:0000313" key="2">
    <source>
        <dbReference type="EMBL" id="NID17212.1"/>
    </source>
</evidence>
<protein>
    <submittedName>
        <fullName evidence="2">DUF3459 domain-containing protein</fullName>
    </submittedName>
</protein>
<dbReference type="Proteomes" id="UP000518878">
    <property type="component" value="Unassembled WGS sequence"/>
</dbReference>
<dbReference type="Gene3D" id="3.20.20.80">
    <property type="entry name" value="Glycosidases"/>
    <property type="match status" value="1"/>
</dbReference>
<dbReference type="AlphaFoldDB" id="A0A7X5QXE9"/>
<dbReference type="PANTHER" id="PTHR10357:SF219">
    <property type="entry name" value="MALTOSE ALPHA-D-GLUCOSYLTRANSFERASE"/>
    <property type="match status" value="1"/>
</dbReference>
<dbReference type="RefSeq" id="WP_166701001.1">
    <property type="nucleotide sequence ID" value="NZ_JAAQTL010000002.1"/>
</dbReference>
<sequence length="551" mass="63562">MINDLWYKNAIVYCLSVGSFQDSNGDGVGDFQGLGRRLAYLQGLGVTALWLMPFQTSPGKDGGYDISDYYNVDPRYGTLGDFVEFTHTARQRGMRVMIDLVVNHTSDRHPWFREACRDPSSKYRDWYVWSKTRPDHADEGMVFPGVQKSTWTYEKTAKAWYFHRFYHFQPDLNTSNPYVQAEILKIMGFWTQLGVSGFRMDAVPFVISTKGADVRRPKEQFDMLRSFRELLQWRQGDAVILAEANVLPRDDMEYFGSDGDRLQMMFNFQVNQHLFHALASADVRSLAGALRKTRARPTTAQWAQFLRNHDELDLGRLSPTQRERVFAAFGPDKDMQLYDRGIRRRLAPMLRNDRRRIELAYSLLFSLPGTPVLRYGDEIGMGDDLSLPERECARTPMQWSTEPFGGFTRLRRGGRTVISKGPFGYPHVNVAQQRRDPGSLLNWMERLIRMRKEIPEVSWGDFEVLPLDDNAVLMMRYTWRGNAVLFLHNLSDAPVEASFAGPDQLTNVLSDDHSTPGEHGRHQIMLEPYGYRWFREGGLGYILDRVEIDGI</sequence>
<keyword evidence="3" id="KW-1185">Reference proteome</keyword>
<dbReference type="SUPFAM" id="SSF51011">
    <property type="entry name" value="Glycosyl hydrolase domain"/>
    <property type="match status" value="1"/>
</dbReference>
<organism evidence="2 3">
    <name type="scientific">Luteibacter yeojuensis</name>
    <dbReference type="NCBI Taxonomy" id="345309"/>
    <lineage>
        <taxon>Bacteria</taxon>
        <taxon>Pseudomonadati</taxon>
        <taxon>Pseudomonadota</taxon>
        <taxon>Gammaproteobacteria</taxon>
        <taxon>Lysobacterales</taxon>
        <taxon>Rhodanobacteraceae</taxon>
        <taxon>Luteibacter</taxon>
    </lineage>
</organism>
<dbReference type="Pfam" id="PF22157">
    <property type="entry name" value="SupH-like_C"/>
    <property type="match status" value="1"/>
</dbReference>
<dbReference type="SUPFAM" id="SSF51445">
    <property type="entry name" value="(Trans)glycosidases"/>
    <property type="match status" value="1"/>
</dbReference>